<feature type="transmembrane region" description="Helical" evidence="1">
    <location>
        <begin position="6"/>
        <end position="24"/>
    </location>
</feature>
<comment type="caution">
    <text evidence="2">The sequence shown here is derived from an EMBL/GenBank/DDBJ whole genome shotgun (WGS) entry which is preliminary data.</text>
</comment>
<feature type="transmembrane region" description="Helical" evidence="1">
    <location>
        <begin position="36"/>
        <end position="53"/>
    </location>
</feature>
<dbReference type="AlphaFoldDB" id="A0A4R3VJ52"/>
<proteinExistence type="predicted"/>
<evidence type="ECO:0000313" key="3">
    <source>
        <dbReference type="Proteomes" id="UP000295433"/>
    </source>
</evidence>
<dbReference type="Proteomes" id="UP000295433">
    <property type="component" value="Unassembled WGS sequence"/>
</dbReference>
<keyword evidence="1" id="KW-0812">Transmembrane</keyword>
<gene>
    <name evidence="2" type="ORF">EDC54_11131</name>
</gene>
<dbReference type="InterPro" id="IPR008473">
    <property type="entry name" value="Phage_holin_3_7"/>
</dbReference>
<dbReference type="Pfam" id="PF05449">
    <property type="entry name" value="Phage_holin_3_7"/>
    <property type="match status" value="1"/>
</dbReference>
<name>A0A4R3VJ52_9GAMM</name>
<evidence type="ECO:0000313" key="2">
    <source>
        <dbReference type="EMBL" id="TCV04163.1"/>
    </source>
</evidence>
<keyword evidence="3" id="KW-1185">Reference proteome</keyword>
<keyword evidence="1" id="KW-1133">Transmembrane helix</keyword>
<organism evidence="2 3">
    <name type="scientific">Samsonia erythrinae</name>
    <dbReference type="NCBI Taxonomy" id="160434"/>
    <lineage>
        <taxon>Bacteria</taxon>
        <taxon>Pseudomonadati</taxon>
        <taxon>Pseudomonadota</taxon>
        <taxon>Gammaproteobacteria</taxon>
        <taxon>Enterobacterales</taxon>
        <taxon>Pectobacteriaceae</taxon>
        <taxon>Samsonia</taxon>
    </lineage>
</organism>
<evidence type="ECO:0000256" key="1">
    <source>
        <dbReference type="SAM" id="Phobius"/>
    </source>
</evidence>
<reference evidence="2 3" key="1">
    <citation type="submission" date="2019-03" db="EMBL/GenBank/DDBJ databases">
        <title>Genomic Encyclopedia of Type Strains, Phase IV (KMG-IV): sequencing the most valuable type-strain genomes for metagenomic binning, comparative biology and taxonomic classification.</title>
        <authorList>
            <person name="Goeker M."/>
        </authorList>
    </citation>
    <scope>NUCLEOTIDE SEQUENCE [LARGE SCALE GENOMIC DNA]</scope>
    <source>
        <strain evidence="2 3">DSM 16730</strain>
    </source>
</reference>
<sequence>MMTIHEALLIANALMCAAIALRVLTFQRNGARHRRWGNWLAYAVVVITGWIAIKTLYGAHVSVEWYDIALRAFLLAAVIRTRGNVVQIFKARSS</sequence>
<protein>
    <submittedName>
        <fullName evidence="2">Putative 3TM holin</fullName>
    </submittedName>
</protein>
<dbReference type="EMBL" id="SMBY01000011">
    <property type="protein sequence ID" value="TCV04163.1"/>
    <property type="molecule type" value="Genomic_DNA"/>
</dbReference>
<keyword evidence="1" id="KW-0472">Membrane</keyword>
<accession>A0A4R3VJ52</accession>